<dbReference type="AlphaFoldDB" id="A0A0F9IHC3"/>
<reference evidence="1" key="1">
    <citation type="journal article" date="2015" name="Nature">
        <title>Complex archaea that bridge the gap between prokaryotes and eukaryotes.</title>
        <authorList>
            <person name="Spang A."/>
            <person name="Saw J.H."/>
            <person name="Jorgensen S.L."/>
            <person name="Zaremba-Niedzwiedzka K."/>
            <person name="Martijn J."/>
            <person name="Lind A.E."/>
            <person name="van Eijk R."/>
            <person name="Schleper C."/>
            <person name="Guy L."/>
            <person name="Ettema T.J."/>
        </authorList>
    </citation>
    <scope>NUCLEOTIDE SEQUENCE</scope>
</reference>
<sequence>MIDIKIKNAKISKNSKQMDLDGVDISYVIDNRNLWNIISLTKVDALKLAHKILAFFE</sequence>
<organism evidence="1">
    <name type="scientific">marine sediment metagenome</name>
    <dbReference type="NCBI Taxonomy" id="412755"/>
    <lineage>
        <taxon>unclassified sequences</taxon>
        <taxon>metagenomes</taxon>
        <taxon>ecological metagenomes</taxon>
    </lineage>
</organism>
<accession>A0A0F9IHC3</accession>
<evidence type="ECO:0000313" key="1">
    <source>
        <dbReference type="EMBL" id="KKM26927.1"/>
    </source>
</evidence>
<proteinExistence type="predicted"/>
<gene>
    <name evidence="1" type="ORF">LCGC14_1579810</name>
</gene>
<protein>
    <submittedName>
        <fullName evidence="1">Uncharacterized protein</fullName>
    </submittedName>
</protein>
<name>A0A0F9IHC3_9ZZZZ</name>
<dbReference type="EMBL" id="LAZR01012419">
    <property type="protein sequence ID" value="KKM26927.1"/>
    <property type="molecule type" value="Genomic_DNA"/>
</dbReference>
<comment type="caution">
    <text evidence="1">The sequence shown here is derived from an EMBL/GenBank/DDBJ whole genome shotgun (WGS) entry which is preliminary data.</text>
</comment>